<dbReference type="GO" id="GO:0008270">
    <property type="term" value="F:zinc ion binding"/>
    <property type="evidence" value="ECO:0007669"/>
    <property type="project" value="UniProtKB-KW"/>
</dbReference>
<dbReference type="SUPFAM" id="SSF57903">
    <property type="entry name" value="FYVE/PHD zinc finger"/>
    <property type="match status" value="1"/>
</dbReference>
<evidence type="ECO:0000256" key="4">
    <source>
        <dbReference type="PROSITE-ProRule" id="PRU00146"/>
    </source>
</evidence>
<feature type="compositionally biased region" description="Low complexity" evidence="5">
    <location>
        <begin position="215"/>
        <end position="228"/>
    </location>
</feature>
<dbReference type="Gene3D" id="3.30.40.10">
    <property type="entry name" value="Zinc/RING finger domain, C3HC4 (zinc finger)"/>
    <property type="match status" value="1"/>
</dbReference>
<dbReference type="InterPro" id="IPR019786">
    <property type="entry name" value="Zinc_finger_PHD-type_CS"/>
</dbReference>
<dbReference type="InterPro" id="IPR013083">
    <property type="entry name" value="Znf_RING/FYVE/PHD"/>
</dbReference>
<evidence type="ECO:0000256" key="5">
    <source>
        <dbReference type="SAM" id="MobiDB-lite"/>
    </source>
</evidence>
<feature type="compositionally biased region" description="Polar residues" evidence="5">
    <location>
        <begin position="229"/>
        <end position="239"/>
    </location>
</feature>
<dbReference type="PROSITE" id="PS01359">
    <property type="entry name" value="ZF_PHD_1"/>
    <property type="match status" value="1"/>
</dbReference>
<gene>
    <name evidence="7" type="ORF">DAEQUDRAFT_814858</name>
</gene>
<feature type="compositionally biased region" description="Low complexity" evidence="5">
    <location>
        <begin position="270"/>
        <end position="280"/>
    </location>
</feature>
<evidence type="ECO:0000256" key="3">
    <source>
        <dbReference type="ARBA" id="ARBA00022833"/>
    </source>
</evidence>
<evidence type="ECO:0000256" key="2">
    <source>
        <dbReference type="ARBA" id="ARBA00022771"/>
    </source>
</evidence>
<dbReference type="AlphaFoldDB" id="A0A165LMR7"/>
<dbReference type="Proteomes" id="UP000076727">
    <property type="component" value="Unassembled WGS sequence"/>
</dbReference>
<feature type="compositionally biased region" description="Basic and acidic residues" evidence="5">
    <location>
        <begin position="337"/>
        <end position="348"/>
    </location>
</feature>
<name>A0A165LMR7_9APHY</name>
<evidence type="ECO:0000313" key="8">
    <source>
        <dbReference type="Proteomes" id="UP000076727"/>
    </source>
</evidence>
<dbReference type="PROSITE" id="PS50016">
    <property type="entry name" value="ZF_PHD_2"/>
    <property type="match status" value="1"/>
</dbReference>
<sequence>MNITMVSPPATRRSCVRCNGTEHNPMKFLIECCRCQRVWHHSCHIPPIPEAEVLGRIEADENDRPAEGLGTWVCRRCSKRPTTNASEPVASTLTNAMKTAILSSNIPPERSSMPLQVNVQHDPTFNQGREGVQQKSSMREPQVVQISMVGPHRGATPQIDLLHPPSSPAKLATKVGTGRKQHEHAVIDLSTSDDPPHDRQKSEVLSPDTIPNRVSASTHSSLSVSSRSPTETPPQLRTPQGSLHVAAAVYTSTPASSSTSIGPDLPDIASSTTPRPSTPRIPWVKKGKERVPDFRAMVADLRAAGKLQDPTILQQISRYQGGMELEESDDIASTHPHASDRSTTRDTPDVDELYATPPPSSRSRSRYGTHDNDNMYATAELDKHQPRADTHDIDDMYGTPAPMPTPSRYDTHDIDDMYATPAAEIARPIVPGNSGEERVSRPPSAAEEVKTRLVFDWQNERFPDGEDEISAMLKRKMERVQLHKTGEEKKRPRKMAHTQRLGKGDRRRKEERTLTFYVPQ</sequence>
<evidence type="ECO:0000259" key="6">
    <source>
        <dbReference type="PROSITE" id="PS50016"/>
    </source>
</evidence>
<dbReference type="OrthoDB" id="2803131at2759"/>
<feature type="region of interest" description="Disordered" evidence="5">
    <location>
        <begin position="327"/>
        <end position="372"/>
    </location>
</feature>
<protein>
    <recommendedName>
        <fullName evidence="6">PHD-type domain-containing protein</fullName>
    </recommendedName>
</protein>
<feature type="region of interest" description="Disordered" evidence="5">
    <location>
        <begin position="153"/>
        <end position="239"/>
    </location>
</feature>
<feature type="compositionally biased region" description="Basic and acidic residues" evidence="5">
    <location>
        <begin position="481"/>
        <end position="490"/>
    </location>
</feature>
<keyword evidence="2 4" id="KW-0863">Zinc-finger</keyword>
<keyword evidence="8" id="KW-1185">Reference proteome</keyword>
<dbReference type="STRING" id="1314783.A0A165LMR7"/>
<proteinExistence type="predicted"/>
<feature type="compositionally biased region" description="Basic and acidic residues" evidence="5">
    <location>
        <begin position="502"/>
        <end position="513"/>
    </location>
</feature>
<dbReference type="InterPro" id="IPR001965">
    <property type="entry name" value="Znf_PHD"/>
</dbReference>
<dbReference type="InterPro" id="IPR011011">
    <property type="entry name" value="Znf_FYVE_PHD"/>
</dbReference>
<keyword evidence="1" id="KW-0479">Metal-binding</keyword>
<dbReference type="InterPro" id="IPR019787">
    <property type="entry name" value="Znf_PHD-finger"/>
</dbReference>
<feature type="domain" description="PHD-type" evidence="6">
    <location>
        <begin position="12"/>
        <end position="80"/>
    </location>
</feature>
<feature type="region of interest" description="Disordered" evidence="5">
    <location>
        <begin position="481"/>
        <end position="520"/>
    </location>
</feature>
<feature type="non-terminal residue" evidence="7">
    <location>
        <position position="1"/>
    </location>
</feature>
<evidence type="ECO:0000313" key="7">
    <source>
        <dbReference type="EMBL" id="KZT64621.1"/>
    </source>
</evidence>
<keyword evidence="3" id="KW-0862">Zinc</keyword>
<feature type="region of interest" description="Disordered" evidence="5">
    <location>
        <begin position="253"/>
        <end position="283"/>
    </location>
</feature>
<organism evidence="7 8">
    <name type="scientific">Daedalea quercina L-15889</name>
    <dbReference type="NCBI Taxonomy" id="1314783"/>
    <lineage>
        <taxon>Eukaryota</taxon>
        <taxon>Fungi</taxon>
        <taxon>Dikarya</taxon>
        <taxon>Basidiomycota</taxon>
        <taxon>Agaricomycotina</taxon>
        <taxon>Agaricomycetes</taxon>
        <taxon>Polyporales</taxon>
        <taxon>Fomitopsis</taxon>
    </lineage>
</organism>
<accession>A0A165LMR7</accession>
<reference evidence="7 8" key="1">
    <citation type="journal article" date="2016" name="Mol. Biol. Evol.">
        <title>Comparative Genomics of Early-Diverging Mushroom-Forming Fungi Provides Insights into the Origins of Lignocellulose Decay Capabilities.</title>
        <authorList>
            <person name="Nagy L.G."/>
            <person name="Riley R."/>
            <person name="Tritt A."/>
            <person name="Adam C."/>
            <person name="Daum C."/>
            <person name="Floudas D."/>
            <person name="Sun H."/>
            <person name="Yadav J.S."/>
            <person name="Pangilinan J."/>
            <person name="Larsson K.H."/>
            <person name="Matsuura K."/>
            <person name="Barry K."/>
            <person name="Labutti K."/>
            <person name="Kuo R."/>
            <person name="Ohm R.A."/>
            <person name="Bhattacharya S.S."/>
            <person name="Shirouzu T."/>
            <person name="Yoshinaga Y."/>
            <person name="Martin F.M."/>
            <person name="Grigoriev I.V."/>
            <person name="Hibbett D.S."/>
        </authorList>
    </citation>
    <scope>NUCLEOTIDE SEQUENCE [LARGE SCALE GENOMIC DNA]</scope>
    <source>
        <strain evidence="7 8">L-15889</strain>
    </source>
</reference>
<dbReference type="SMART" id="SM00249">
    <property type="entry name" value="PHD"/>
    <property type="match status" value="1"/>
</dbReference>
<dbReference type="EMBL" id="KV429123">
    <property type="protein sequence ID" value="KZT64621.1"/>
    <property type="molecule type" value="Genomic_DNA"/>
</dbReference>
<evidence type="ECO:0000256" key="1">
    <source>
        <dbReference type="ARBA" id="ARBA00022723"/>
    </source>
</evidence>